<reference evidence="1 2" key="1">
    <citation type="submission" date="2019-09" db="EMBL/GenBank/DDBJ databases">
        <authorList>
            <person name="Kritzky A."/>
            <person name="Schelkanova E.Y."/>
            <person name="Alkhova Z.V."/>
            <person name="Smirnova N.I."/>
        </authorList>
    </citation>
    <scope>NUCLEOTIDE SEQUENCE [LARGE SCALE GENOMIC DNA]</scope>
    <source>
        <strain evidence="1 2">M1526</strain>
    </source>
</reference>
<dbReference type="EMBL" id="VUAA01000007">
    <property type="protein sequence ID" value="KAA1255234.1"/>
    <property type="molecule type" value="Genomic_DNA"/>
</dbReference>
<name>A0A5B1C796_VIBCL</name>
<evidence type="ECO:0000313" key="1">
    <source>
        <dbReference type="EMBL" id="KAA1255234.1"/>
    </source>
</evidence>
<dbReference type="AlphaFoldDB" id="A0A5B1C796"/>
<sequence length="142" mass="17037">MSAIKIIENDIYGQYKHEFIANLDYDFLRLNLSFSELDKWSSKFNPNKYFYSYSTVKVRNELSEYIESRGFVSENVDLYVCIDDINKDWDSSFWREKNNISGRKNSLPVAISRKKVNNWIFEYNKLLKLAKKYSQERIRENG</sequence>
<evidence type="ECO:0000313" key="2">
    <source>
        <dbReference type="Proteomes" id="UP000323225"/>
    </source>
</evidence>
<accession>A0A5B1C796</accession>
<dbReference type="Proteomes" id="UP000323225">
    <property type="component" value="Unassembled WGS sequence"/>
</dbReference>
<protein>
    <submittedName>
        <fullName evidence="1">Uncharacterized protein</fullName>
    </submittedName>
</protein>
<organism evidence="1 2">
    <name type="scientific">Vibrio cholerae</name>
    <dbReference type="NCBI Taxonomy" id="666"/>
    <lineage>
        <taxon>Bacteria</taxon>
        <taxon>Pseudomonadati</taxon>
        <taxon>Pseudomonadota</taxon>
        <taxon>Gammaproteobacteria</taxon>
        <taxon>Vibrionales</taxon>
        <taxon>Vibrionaceae</taxon>
        <taxon>Vibrio</taxon>
    </lineage>
</organism>
<gene>
    <name evidence="1" type="ORF">F0M16_08435</name>
</gene>
<comment type="caution">
    <text evidence="1">The sequence shown here is derived from an EMBL/GenBank/DDBJ whole genome shotgun (WGS) entry which is preliminary data.</text>
</comment>
<proteinExistence type="predicted"/>